<dbReference type="RefSeq" id="WP_233054582.1">
    <property type="nucleotide sequence ID" value="NZ_JAIMJA010000026.1"/>
</dbReference>
<sequence>MDKFKKTALNVALAGAVLAGFSVPAQAEGVLSTATLELKNLLFLKDDGSHFSSLDFDLLSSTAENEVNNATAELNGALSAAPKVTADAFGPNANIDLAPLCVGTGCPVANNDFNTSIISSTLGDPTVNRAYSDSLIAGSVIDRDINGNGVIDAGTYFFDHDGDAGTPDILVSEVTSGSNTGAESTVELINDGSGAAGVTNSLSSTIKFTYTGPTTFFNIAFDATAYMETYISTSPKTPMDAFAGANYAQTFILTDLAAGDILDWTPGTAAAAGSSTDPFRLTAKITADEISAGFSETRTPTGITLGSVKTGSFTAQSSALLVSGRTYTFSANTDTSVSASLKVPEPASIALFGLGLLGLSQIRRKKQA</sequence>
<feature type="domain" description="Ice-binding protein C-terminal" evidence="2">
    <location>
        <begin position="343"/>
        <end position="364"/>
    </location>
</feature>
<name>A0ABS8WCS5_9GAMM</name>
<evidence type="ECO:0000313" key="3">
    <source>
        <dbReference type="EMBL" id="MCE2596842.1"/>
    </source>
</evidence>
<keyword evidence="1" id="KW-0732">Signal</keyword>
<evidence type="ECO:0000313" key="4">
    <source>
        <dbReference type="Proteomes" id="UP001201273"/>
    </source>
</evidence>
<keyword evidence="4" id="KW-1185">Reference proteome</keyword>
<dbReference type="InterPro" id="IPR048213">
    <property type="entry name" value="EDSA_1-like"/>
</dbReference>
<gene>
    <name evidence="3" type="ORF">K6Y31_18870</name>
</gene>
<feature type="chain" id="PRO_5045758563" evidence="1">
    <location>
        <begin position="28"/>
        <end position="368"/>
    </location>
</feature>
<reference evidence="3 4" key="1">
    <citation type="journal article" date="2022" name="Environ. Microbiol. Rep.">
        <title>Eco-phylogenetic analyses reveal divergent evolution of vitamin B12 metabolism in the marine bacterial family 'Psychromonadaceae'.</title>
        <authorList>
            <person name="Jin X."/>
            <person name="Yang Y."/>
            <person name="Cao H."/>
            <person name="Gao B."/>
            <person name="Zhao Z."/>
        </authorList>
    </citation>
    <scope>NUCLEOTIDE SEQUENCE [LARGE SCALE GENOMIC DNA]</scope>
    <source>
        <strain evidence="3 4">MKS20</strain>
    </source>
</reference>
<organism evidence="3 4">
    <name type="scientific">Motilimonas cestriensis</name>
    <dbReference type="NCBI Taxonomy" id="2742685"/>
    <lineage>
        <taxon>Bacteria</taxon>
        <taxon>Pseudomonadati</taxon>
        <taxon>Pseudomonadota</taxon>
        <taxon>Gammaproteobacteria</taxon>
        <taxon>Alteromonadales</taxon>
        <taxon>Alteromonadales genera incertae sedis</taxon>
        <taxon>Motilimonas</taxon>
    </lineage>
</organism>
<feature type="signal peptide" evidence="1">
    <location>
        <begin position="1"/>
        <end position="27"/>
    </location>
</feature>
<accession>A0ABS8WCS5</accession>
<dbReference type="Pfam" id="PF07589">
    <property type="entry name" value="PEP-CTERM"/>
    <property type="match status" value="1"/>
</dbReference>
<dbReference type="EMBL" id="JAIMJA010000026">
    <property type="protein sequence ID" value="MCE2596842.1"/>
    <property type="molecule type" value="Genomic_DNA"/>
</dbReference>
<dbReference type="NCBIfam" id="TIGR02595">
    <property type="entry name" value="PEP_CTERM"/>
    <property type="match status" value="1"/>
</dbReference>
<dbReference type="NCBIfam" id="NF041538">
    <property type="entry name" value="PEP_EDSA_1"/>
    <property type="match status" value="1"/>
</dbReference>
<evidence type="ECO:0000259" key="2">
    <source>
        <dbReference type="Pfam" id="PF07589"/>
    </source>
</evidence>
<dbReference type="Proteomes" id="UP001201273">
    <property type="component" value="Unassembled WGS sequence"/>
</dbReference>
<comment type="caution">
    <text evidence="3">The sequence shown here is derived from an EMBL/GenBank/DDBJ whole genome shotgun (WGS) entry which is preliminary data.</text>
</comment>
<proteinExistence type="predicted"/>
<evidence type="ECO:0000256" key="1">
    <source>
        <dbReference type="SAM" id="SignalP"/>
    </source>
</evidence>
<protein>
    <submittedName>
        <fullName evidence="3">PEP-CTERM sorting domain-containing protein</fullName>
    </submittedName>
</protein>
<dbReference type="InterPro" id="IPR013424">
    <property type="entry name" value="Ice-binding_C"/>
</dbReference>